<keyword evidence="3" id="KW-0560">Oxidoreductase</keyword>
<dbReference type="Pfam" id="PF07732">
    <property type="entry name" value="Cu-oxidase_3"/>
    <property type="match status" value="1"/>
</dbReference>
<comment type="caution">
    <text evidence="10">The sequence shown here is derived from an EMBL/GenBank/DDBJ whole genome shotgun (WGS) entry which is preliminary data.</text>
</comment>
<dbReference type="InterPro" id="IPR001117">
    <property type="entry name" value="Cu-oxidase_2nd"/>
</dbReference>
<dbReference type="CDD" id="cd13884">
    <property type="entry name" value="CuRO_2_tcLCC_insect_like"/>
    <property type="match status" value="1"/>
</dbReference>
<dbReference type="Pfam" id="PF00394">
    <property type="entry name" value="Cu-oxidase"/>
    <property type="match status" value="1"/>
</dbReference>
<evidence type="ECO:0000256" key="1">
    <source>
        <dbReference type="ARBA" id="ARBA00010609"/>
    </source>
</evidence>
<dbReference type="SUPFAM" id="SSF49503">
    <property type="entry name" value="Cupredoxins"/>
    <property type="match status" value="3"/>
</dbReference>
<evidence type="ECO:0000259" key="6">
    <source>
        <dbReference type="Pfam" id="PF00394"/>
    </source>
</evidence>
<dbReference type="PANTHER" id="PTHR11709">
    <property type="entry name" value="MULTI-COPPER OXIDASE"/>
    <property type="match status" value="1"/>
</dbReference>
<feature type="domain" description="Plastocyanin-like" evidence="7">
    <location>
        <begin position="455"/>
        <end position="591"/>
    </location>
</feature>
<dbReference type="EMBL" id="CADEBC010000574">
    <property type="protein sequence ID" value="CAB3255313.1"/>
    <property type="molecule type" value="Genomic_DNA"/>
</dbReference>
<dbReference type="GO" id="GO:0005507">
    <property type="term" value="F:copper ion binding"/>
    <property type="evidence" value="ECO:0007669"/>
    <property type="project" value="InterPro"/>
</dbReference>
<dbReference type="OrthoDB" id="2121828at2759"/>
<dbReference type="GO" id="GO:0006826">
    <property type="term" value="P:iron ion transport"/>
    <property type="evidence" value="ECO:0007669"/>
    <property type="project" value="TreeGrafter"/>
</dbReference>
<dbReference type="InterPro" id="IPR008972">
    <property type="entry name" value="Cupredoxin"/>
</dbReference>
<dbReference type="EMBL" id="CADEBD010000283">
    <property type="protein sequence ID" value="CAB3228577.1"/>
    <property type="molecule type" value="Genomic_DNA"/>
</dbReference>
<organism evidence="10 11">
    <name type="scientific">Arctia plantaginis</name>
    <name type="common">Wood tiger moth</name>
    <name type="synonym">Phalaena plantaginis</name>
    <dbReference type="NCBI Taxonomy" id="874455"/>
    <lineage>
        <taxon>Eukaryota</taxon>
        <taxon>Metazoa</taxon>
        <taxon>Ecdysozoa</taxon>
        <taxon>Arthropoda</taxon>
        <taxon>Hexapoda</taxon>
        <taxon>Insecta</taxon>
        <taxon>Pterygota</taxon>
        <taxon>Neoptera</taxon>
        <taxon>Endopterygota</taxon>
        <taxon>Lepidoptera</taxon>
        <taxon>Glossata</taxon>
        <taxon>Ditrysia</taxon>
        <taxon>Noctuoidea</taxon>
        <taxon>Erebidae</taxon>
        <taxon>Arctiinae</taxon>
        <taxon>Arctia</taxon>
    </lineage>
</organism>
<keyword evidence="4" id="KW-0186">Copper</keyword>
<proteinExistence type="inferred from homology"/>
<dbReference type="Pfam" id="PF07731">
    <property type="entry name" value="Cu-oxidase_2"/>
    <property type="match status" value="1"/>
</dbReference>
<keyword evidence="5" id="KW-0812">Transmembrane</keyword>
<dbReference type="InterPro" id="IPR011706">
    <property type="entry name" value="Cu-oxidase_C"/>
</dbReference>
<dbReference type="AlphaFoldDB" id="A0A8S1AZH1"/>
<evidence type="ECO:0000259" key="7">
    <source>
        <dbReference type="Pfam" id="PF07731"/>
    </source>
</evidence>
<keyword evidence="11" id="KW-1185">Reference proteome</keyword>
<gene>
    <name evidence="10" type="ORF">APLA_LOCUS14839</name>
    <name evidence="9" type="ORF">APLA_LOCUS3584</name>
</gene>
<accession>A0A8S1AZH1</accession>
<dbReference type="Proteomes" id="UP000494256">
    <property type="component" value="Unassembled WGS sequence"/>
</dbReference>
<protein>
    <submittedName>
        <fullName evidence="10">Uncharacterized protein</fullName>
    </submittedName>
</protein>
<evidence type="ECO:0000313" key="11">
    <source>
        <dbReference type="Proteomes" id="UP000494106"/>
    </source>
</evidence>
<feature type="domain" description="Plastocyanin-like" evidence="8">
    <location>
        <begin position="101"/>
        <end position="209"/>
    </location>
</feature>
<evidence type="ECO:0000256" key="2">
    <source>
        <dbReference type="ARBA" id="ARBA00022723"/>
    </source>
</evidence>
<evidence type="ECO:0000313" key="10">
    <source>
        <dbReference type="EMBL" id="CAB3255313.1"/>
    </source>
</evidence>
<dbReference type="CDD" id="cd13905">
    <property type="entry name" value="CuRO_3_tcLLC2_insect_like"/>
    <property type="match status" value="1"/>
</dbReference>
<evidence type="ECO:0000313" key="12">
    <source>
        <dbReference type="Proteomes" id="UP000494256"/>
    </source>
</evidence>
<keyword evidence="2" id="KW-0479">Metal-binding</keyword>
<feature type="transmembrane region" description="Helical" evidence="5">
    <location>
        <begin position="20"/>
        <end position="44"/>
    </location>
</feature>
<keyword evidence="5" id="KW-0472">Membrane</keyword>
<dbReference type="PANTHER" id="PTHR11709:SF394">
    <property type="entry name" value="FI03373P-RELATED"/>
    <property type="match status" value="1"/>
</dbReference>
<evidence type="ECO:0000313" key="9">
    <source>
        <dbReference type="EMBL" id="CAB3228577.1"/>
    </source>
</evidence>
<dbReference type="CDD" id="cd13858">
    <property type="entry name" value="CuRO_1_tcLCC2_insect_like"/>
    <property type="match status" value="1"/>
</dbReference>
<evidence type="ECO:0000256" key="4">
    <source>
        <dbReference type="ARBA" id="ARBA00023008"/>
    </source>
</evidence>
<evidence type="ECO:0000256" key="5">
    <source>
        <dbReference type="SAM" id="Phobius"/>
    </source>
</evidence>
<evidence type="ECO:0000256" key="3">
    <source>
        <dbReference type="ARBA" id="ARBA00023002"/>
    </source>
</evidence>
<dbReference type="InterPro" id="IPR011707">
    <property type="entry name" value="Cu-oxidase-like_N"/>
</dbReference>
<dbReference type="Gene3D" id="2.60.40.420">
    <property type="entry name" value="Cupredoxins - blue copper proteins"/>
    <property type="match status" value="3"/>
</dbReference>
<dbReference type="FunFam" id="2.60.40.420:FF:000045">
    <property type="entry name" value="Laccase 2"/>
    <property type="match status" value="1"/>
</dbReference>
<dbReference type="GO" id="GO:0005886">
    <property type="term" value="C:plasma membrane"/>
    <property type="evidence" value="ECO:0007669"/>
    <property type="project" value="TreeGrafter"/>
</dbReference>
<evidence type="ECO:0000259" key="8">
    <source>
        <dbReference type="Pfam" id="PF07732"/>
    </source>
</evidence>
<dbReference type="Proteomes" id="UP000494106">
    <property type="component" value="Unassembled WGS sequence"/>
</dbReference>
<keyword evidence="5" id="KW-1133">Transmembrane helix</keyword>
<comment type="similarity">
    <text evidence="1">Belongs to the multicopper oxidase family.</text>
</comment>
<name>A0A8S1AZH1_ARCPL</name>
<sequence>MGSETESSEVRDLSLLKPNYMLLSLQRILVLTVILAGVILVVYYTPMPEAYFENCDRECHELDWPMICRVKLVIEVYKTLSKSCGSCTEKNGGDCPATCISADGRVRGVLSANRELPSPTLHVCHNDILVVDVVHRAPAHALSIHWRGQPQKETPFMDGAPMLTQCPQPAYTTFQYKFRASSVGTHMYHAHSAADAADGLSGAFIVRQSSRLDPLRKLYDVDDTKHTIFVSEWGHSMGPLAGVISSIPNAESLLINGKGNSSESPDTPLSSFNVEYGKRYRFRLAYGGGSKSCPIKFSIDQHVLEVITLDGHQIETEHVSSIEIGRGERVDFIIDAKRAPGVYKMKVMAVKSCQDNLDGMANLVYEKVEQKVLRKDEEAFDSNVYRELTTVSSDNCASENVICLNEVHATNKIPEELAAAVEEIVYVPFNYSTKQISAKRVESWGQTDGHRFTYPASPLLTQSDNVGENEFCSKEPGNGEECVHVKKVPLGSTVEMVMFDQGGESDHIFHLHGYSFYVVGMRELHRSFDKDTIVKMNREGNLFTKNLIDPVIKDTIVVPKFGAVALRFKADNPGYWLMRDERSTHWTRGLDFILKVGNQGDFVQAPSDFPKCGSYVGPEYFLI</sequence>
<dbReference type="GO" id="GO:0016491">
    <property type="term" value="F:oxidoreductase activity"/>
    <property type="evidence" value="ECO:0007669"/>
    <property type="project" value="UniProtKB-KW"/>
</dbReference>
<feature type="domain" description="Plastocyanin-like" evidence="6">
    <location>
        <begin position="247"/>
        <end position="366"/>
    </location>
</feature>
<reference evidence="11 12" key="1">
    <citation type="submission" date="2020-04" db="EMBL/GenBank/DDBJ databases">
        <authorList>
            <person name="Wallbank WR R."/>
            <person name="Pardo Diaz C."/>
            <person name="Kozak K."/>
            <person name="Martin S."/>
            <person name="Jiggins C."/>
            <person name="Moest M."/>
            <person name="Warren A I."/>
            <person name="Byers J.R.P. K."/>
            <person name="Montejo-Kovacevich G."/>
            <person name="Yen C E."/>
        </authorList>
    </citation>
    <scope>NUCLEOTIDE SEQUENCE [LARGE SCALE GENOMIC DNA]</scope>
</reference>
<dbReference type="InterPro" id="IPR045087">
    <property type="entry name" value="Cu-oxidase_fam"/>
</dbReference>